<evidence type="ECO:0000256" key="3">
    <source>
        <dbReference type="ARBA" id="ARBA00022722"/>
    </source>
</evidence>
<evidence type="ECO:0000256" key="7">
    <source>
        <dbReference type="SAM" id="MobiDB-lite"/>
    </source>
</evidence>
<keyword evidence="6" id="KW-0511">Multifunctional enzyme</keyword>
<dbReference type="InterPro" id="IPR021109">
    <property type="entry name" value="Peptidase_aspartic_dom_sf"/>
</dbReference>
<dbReference type="Gene3D" id="2.40.70.10">
    <property type="entry name" value="Acid Proteases"/>
    <property type="match status" value="1"/>
</dbReference>
<dbReference type="Proteomes" id="UP000219338">
    <property type="component" value="Unassembled WGS sequence"/>
</dbReference>
<evidence type="ECO:0000256" key="4">
    <source>
        <dbReference type="ARBA" id="ARBA00022759"/>
    </source>
</evidence>
<feature type="compositionally biased region" description="Acidic residues" evidence="7">
    <location>
        <begin position="45"/>
        <end position="54"/>
    </location>
</feature>
<dbReference type="Gene3D" id="3.30.70.270">
    <property type="match status" value="2"/>
</dbReference>
<dbReference type="Gene3D" id="3.30.420.10">
    <property type="entry name" value="Ribonuclease H-like superfamily/Ribonuclease H"/>
    <property type="match status" value="1"/>
</dbReference>
<dbReference type="SUPFAM" id="SSF53098">
    <property type="entry name" value="Ribonuclease H-like"/>
    <property type="match status" value="1"/>
</dbReference>
<feature type="compositionally biased region" description="Basic and acidic residues" evidence="7">
    <location>
        <begin position="1085"/>
        <end position="1095"/>
    </location>
</feature>
<gene>
    <name evidence="9" type="ORF">ARMOST_18574</name>
</gene>
<dbReference type="Pfam" id="PF13975">
    <property type="entry name" value="gag-asp_proteas"/>
    <property type="match status" value="1"/>
</dbReference>
<dbReference type="InterPro" id="IPR041588">
    <property type="entry name" value="Integrase_H2C2"/>
</dbReference>
<dbReference type="InterPro" id="IPR043502">
    <property type="entry name" value="DNA/RNA_pol_sf"/>
</dbReference>
<evidence type="ECO:0000256" key="6">
    <source>
        <dbReference type="ARBA" id="ARBA00023268"/>
    </source>
</evidence>
<dbReference type="CDD" id="cd00303">
    <property type="entry name" value="retropepsin_like"/>
    <property type="match status" value="1"/>
</dbReference>
<keyword evidence="3" id="KW-0540">Nuclease</keyword>
<feature type="compositionally biased region" description="Low complexity" evidence="7">
    <location>
        <begin position="68"/>
        <end position="80"/>
    </location>
</feature>
<dbReference type="FunFam" id="1.10.340.70:FF:000001">
    <property type="entry name" value="Retrovirus-related Pol polyprotein from transposon gypsy-like Protein"/>
    <property type="match status" value="1"/>
</dbReference>
<evidence type="ECO:0000256" key="1">
    <source>
        <dbReference type="ARBA" id="ARBA00022679"/>
    </source>
</evidence>
<dbReference type="CDD" id="cd01647">
    <property type="entry name" value="RT_LTR"/>
    <property type="match status" value="1"/>
</dbReference>
<organism evidence="9 10">
    <name type="scientific">Armillaria ostoyae</name>
    <name type="common">Armillaria root rot fungus</name>
    <dbReference type="NCBI Taxonomy" id="47428"/>
    <lineage>
        <taxon>Eukaryota</taxon>
        <taxon>Fungi</taxon>
        <taxon>Dikarya</taxon>
        <taxon>Basidiomycota</taxon>
        <taxon>Agaricomycotina</taxon>
        <taxon>Agaricomycetes</taxon>
        <taxon>Agaricomycetidae</taxon>
        <taxon>Agaricales</taxon>
        <taxon>Marasmiineae</taxon>
        <taxon>Physalacriaceae</taxon>
        <taxon>Armillaria</taxon>
    </lineage>
</organism>
<dbReference type="GO" id="GO:0005634">
    <property type="term" value="C:nucleus"/>
    <property type="evidence" value="ECO:0007669"/>
    <property type="project" value="UniProtKB-ARBA"/>
</dbReference>
<dbReference type="Gene3D" id="3.10.10.10">
    <property type="entry name" value="HIV Type 1 Reverse Transcriptase, subunit A, domain 1"/>
    <property type="match status" value="1"/>
</dbReference>
<keyword evidence="4" id="KW-0255">Endonuclease</keyword>
<evidence type="ECO:0000256" key="5">
    <source>
        <dbReference type="ARBA" id="ARBA00022884"/>
    </source>
</evidence>
<dbReference type="GO" id="GO:0003723">
    <property type="term" value="F:RNA binding"/>
    <property type="evidence" value="ECO:0007669"/>
    <property type="project" value="UniProtKB-KW"/>
</dbReference>
<keyword evidence="2" id="KW-0548">Nucleotidyltransferase</keyword>
<name>A0A284S254_ARMOS</name>
<dbReference type="InterPro" id="IPR041577">
    <property type="entry name" value="RT_RNaseH_2"/>
</dbReference>
<evidence type="ECO:0000256" key="2">
    <source>
        <dbReference type="ARBA" id="ARBA00022695"/>
    </source>
</evidence>
<evidence type="ECO:0000259" key="8">
    <source>
        <dbReference type="PROSITE" id="PS50994"/>
    </source>
</evidence>
<feature type="compositionally biased region" description="Basic and acidic residues" evidence="7">
    <location>
        <begin position="99"/>
        <end position="108"/>
    </location>
</feature>
<feature type="compositionally biased region" description="Acidic residues" evidence="7">
    <location>
        <begin position="1096"/>
        <end position="1110"/>
    </location>
</feature>
<dbReference type="InterPro" id="IPR050951">
    <property type="entry name" value="Retrovirus_Pol_polyprotein"/>
</dbReference>
<dbReference type="Gene3D" id="1.10.340.70">
    <property type="match status" value="1"/>
</dbReference>
<keyword evidence="4" id="KW-0378">Hydrolase</keyword>
<dbReference type="GO" id="GO:0004519">
    <property type="term" value="F:endonuclease activity"/>
    <property type="evidence" value="ECO:0007669"/>
    <property type="project" value="UniProtKB-KW"/>
</dbReference>
<dbReference type="InterPro" id="IPR043128">
    <property type="entry name" value="Rev_trsase/Diguanyl_cyclase"/>
</dbReference>
<feature type="compositionally biased region" description="Polar residues" evidence="7">
    <location>
        <begin position="1"/>
        <end position="10"/>
    </location>
</feature>
<dbReference type="SUPFAM" id="SSF50630">
    <property type="entry name" value="Acid proteases"/>
    <property type="match status" value="1"/>
</dbReference>
<dbReference type="OrthoDB" id="5599163at2759"/>
<dbReference type="PANTHER" id="PTHR37984">
    <property type="entry name" value="PROTEIN CBG26694"/>
    <property type="match status" value="1"/>
</dbReference>
<dbReference type="InterPro" id="IPR036397">
    <property type="entry name" value="RNaseH_sf"/>
</dbReference>
<dbReference type="InterPro" id="IPR012337">
    <property type="entry name" value="RNaseH-like_sf"/>
</dbReference>
<sequence>MKAGGNQNKTSRVERLGSPSPPEDVNKNQKKTGGAVKEKQRVMIEDAEDSEDDEPTLKSKQVRMDPAPKVTPTPQVVVPRVPKDFFSPRDNTKAAGKGGPEKKKDFKRGYTPYPSDPREPAYKIRAPIQERGDRAEVMERVMNTEVPITVGELLSLSKLRDDVKSELTLKRIAFGKKGKSGKQQFGYFIEEEPEEDEEEEEGEETEQVFPFRGVEVEDMEGLPGGAIHISKLPFVGSFMVSTETRNGVPAGSLVWQDPFLQYVNEAAERGEEPKAVYVAKDSQALRSVFPLVNGVEKLESLYDTGSQIVSMSERIADRLGLIYDPDIVINMQSANKQVEKSLGMAKNVPFLFGDITVYLQVHIIRDPAYDVLLGRPFDVLTASTVFNNTEGGQVIKIKDPNSLRRFSVIDDLIDDQGELALIIEEKYDGGFVIGGYAQPTGSKKFRREELQATYAVASSLVSGEDKKVRGTLSSYFGALKDIRDIREQRQHVDESNRMLVDNPSRWIRTYFYGEVDPSYSLPPVGSTKDVFATRKYKPVAQKVRPVTGGLPSEFRIERNIKGDPLKDMPKLSKRPPDFIPTGRYTTERMEQIDKVHNEEFLWPEERKLMHHFMMEQNEGFAWDDSERGAFKEEYFPPVTIPIIEHTPWVQKNIPIPPGIFDEVCKIIRTKIQAGVYEPSNSSYRSRWFCVIKKDGKSLQLVHSLEPLNAVTIKHSGVPPATDELAEHFAGRSCGATLDLYVGYDERTLDEGSRDMTTFQTPFGALRLVTLPMGWTNSVPIFHDDVTYILQAEVPHVTIPYVDNVPVRRPKTRYETADGGYETISENDGIRRFVWEHFQNVNRVVQRMKYAGGTFSGHKAVLCASEIMVVGHRCTYEGRKPETDRVGVILRWGPCQDLGDVRSFLGTIGVHRIFIKDYVKKAEPLTKLTRLKVPFNFEEEQEASMQKLKDALQDCPSLMPIDYELDSPVILGVDTSYRAIGFYICQLDPDNPKRRRYARFGSIMLNEQEARFSQPKRELYGLFHALRACRHWLFGVRKLVMETDAKYIAGMLRNPDEVPNTAINRWIESILMFHFTLVHIPGERHTPDGLSRRDFQPGDEEYSNPEDEYEPVNEELEIVNETEEEVLEIADFKERIDTRHGYVTIARAVHDFHEDKVIEEAVATADVFTMRYNKGVFLPDETEFTEAEDYPEDSRSGYAKMLDSELTKVVQWHANPTERLDGFTDNQYKNFIRYAKNFIVDKGKLYRRDMESEYKLVIYPERRMYIMKAAHDQLGHRGMYATKMLIKERFWWPEMERDIAWYVSTCHICQECQKTVIKAPPTVSFTPSIFQVLHADTMHMPQASNRHKYIVHGRCALTSWMEGRTLASETAQAIGEWLFEEIICRWGCLSLIITDNGKQFKAAIKYLEKKYGIRGIQIAPYNSQANGRIERPHWDVRQALYKACGGVQNKWHQYFMLIMWADQITVRKRMGHSPFFAVTGAHPILPLDVLEATWLVEYPGRMLEDWELRGLRAIVLEKHADKVKEMRQNMDAVKRERTLQYAKMNANKIKEFEFKSGDLVLMRNSQIESSLNTKMKPRYLGPLVVVHRTKVGNYILAELDGAIIRSKIAAFRVVPYLAWKSIDLDGEVLKLMDMSHAELQKLIDSPEPKDKVPANFTDDYPETENLKVSKDINLDH</sequence>
<keyword evidence="10" id="KW-1185">Reference proteome</keyword>
<feature type="region of interest" description="Disordered" evidence="7">
    <location>
        <begin position="1085"/>
        <end position="1110"/>
    </location>
</feature>
<dbReference type="Pfam" id="PF17921">
    <property type="entry name" value="Integrase_H2C2"/>
    <property type="match status" value="1"/>
</dbReference>
<feature type="compositionally biased region" description="Basic and acidic residues" evidence="7">
    <location>
        <begin position="81"/>
        <end position="92"/>
    </location>
</feature>
<dbReference type="PANTHER" id="PTHR37984:SF5">
    <property type="entry name" value="PROTEIN NYNRIN-LIKE"/>
    <property type="match status" value="1"/>
</dbReference>
<evidence type="ECO:0000313" key="10">
    <source>
        <dbReference type="Proteomes" id="UP000219338"/>
    </source>
</evidence>
<feature type="domain" description="Integrase catalytic" evidence="8">
    <location>
        <begin position="1322"/>
        <end position="1481"/>
    </location>
</feature>
<accession>A0A284S254</accession>
<dbReference type="EMBL" id="FUEG01000026">
    <property type="protein sequence ID" value="SJL15092.1"/>
    <property type="molecule type" value="Genomic_DNA"/>
</dbReference>
<dbReference type="SUPFAM" id="SSF56672">
    <property type="entry name" value="DNA/RNA polymerases"/>
    <property type="match status" value="1"/>
</dbReference>
<dbReference type="InterPro" id="IPR001584">
    <property type="entry name" value="Integrase_cat-core"/>
</dbReference>
<dbReference type="PROSITE" id="PS50994">
    <property type="entry name" value="INTEGRASE"/>
    <property type="match status" value="1"/>
</dbReference>
<protein>
    <recommendedName>
        <fullName evidence="8">Integrase catalytic domain-containing protein</fullName>
    </recommendedName>
</protein>
<keyword evidence="5" id="KW-0694">RNA-binding</keyword>
<keyword evidence="1" id="KW-0808">Transferase</keyword>
<dbReference type="GO" id="GO:0015074">
    <property type="term" value="P:DNA integration"/>
    <property type="evidence" value="ECO:0007669"/>
    <property type="project" value="InterPro"/>
</dbReference>
<dbReference type="STRING" id="47428.A0A284S254"/>
<proteinExistence type="predicted"/>
<dbReference type="OMA" id="NECCAYL"/>
<evidence type="ECO:0000313" key="9">
    <source>
        <dbReference type="EMBL" id="SJL15092.1"/>
    </source>
</evidence>
<dbReference type="Pfam" id="PF17919">
    <property type="entry name" value="RT_RNaseH_2"/>
    <property type="match status" value="1"/>
</dbReference>
<feature type="region of interest" description="Disordered" evidence="7">
    <location>
        <begin position="1"/>
        <end position="122"/>
    </location>
</feature>
<dbReference type="GO" id="GO:0016779">
    <property type="term" value="F:nucleotidyltransferase activity"/>
    <property type="evidence" value="ECO:0007669"/>
    <property type="project" value="UniProtKB-KW"/>
</dbReference>
<reference evidence="10" key="1">
    <citation type="journal article" date="2017" name="Nat. Ecol. Evol.">
        <title>Genome expansion and lineage-specific genetic innovations in the forest pathogenic fungi Armillaria.</title>
        <authorList>
            <person name="Sipos G."/>
            <person name="Prasanna A.N."/>
            <person name="Walter M.C."/>
            <person name="O'Connor E."/>
            <person name="Balint B."/>
            <person name="Krizsan K."/>
            <person name="Kiss B."/>
            <person name="Hess J."/>
            <person name="Varga T."/>
            <person name="Slot J."/>
            <person name="Riley R."/>
            <person name="Boka B."/>
            <person name="Rigling D."/>
            <person name="Barry K."/>
            <person name="Lee J."/>
            <person name="Mihaltcheva S."/>
            <person name="LaButti K."/>
            <person name="Lipzen A."/>
            <person name="Waldron R."/>
            <person name="Moloney N.M."/>
            <person name="Sperisen C."/>
            <person name="Kredics L."/>
            <person name="Vagvoelgyi C."/>
            <person name="Patrignani A."/>
            <person name="Fitzpatrick D."/>
            <person name="Nagy I."/>
            <person name="Doyle S."/>
            <person name="Anderson J.B."/>
            <person name="Grigoriev I.V."/>
            <person name="Gueldener U."/>
            <person name="Muensterkoetter M."/>
            <person name="Nagy L.G."/>
        </authorList>
    </citation>
    <scope>NUCLEOTIDE SEQUENCE [LARGE SCALE GENOMIC DNA]</scope>
    <source>
        <strain evidence="10">C18/9</strain>
    </source>
</reference>